<feature type="region of interest" description="Disordered" evidence="1">
    <location>
        <begin position="648"/>
        <end position="671"/>
    </location>
</feature>
<feature type="compositionally biased region" description="Low complexity" evidence="1">
    <location>
        <begin position="364"/>
        <end position="373"/>
    </location>
</feature>
<feature type="compositionally biased region" description="Low complexity" evidence="1">
    <location>
        <begin position="284"/>
        <end position="297"/>
    </location>
</feature>
<proteinExistence type="predicted"/>
<name>A0A4Q2DME8_9AGAR</name>
<dbReference type="EMBL" id="SDEE01000118">
    <property type="protein sequence ID" value="RXW21187.1"/>
    <property type="molecule type" value="Genomic_DNA"/>
</dbReference>
<feature type="compositionally biased region" description="Low complexity" evidence="1">
    <location>
        <begin position="108"/>
        <end position="120"/>
    </location>
</feature>
<dbReference type="Pfam" id="PF15496">
    <property type="entry name" value="DUF4646"/>
    <property type="match status" value="1"/>
</dbReference>
<accession>A0A4Q2DME8</accession>
<feature type="compositionally biased region" description="Basic residues" evidence="1">
    <location>
        <begin position="660"/>
        <end position="671"/>
    </location>
</feature>
<dbReference type="InterPro" id="IPR028018">
    <property type="entry name" value="DUF4646"/>
</dbReference>
<evidence type="ECO:0000313" key="2">
    <source>
        <dbReference type="EMBL" id="RXW21187.1"/>
    </source>
</evidence>
<feature type="compositionally biased region" description="Basic and acidic residues" evidence="1">
    <location>
        <begin position="121"/>
        <end position="153"/>
    </location>
</feature>
<feature type="compositionally biased region" description="Basic and acidic residues" evidence="1">
    <location>
        <begin position="223"/>
        <end position="249"/>
    </location>
</feature>
<feature type="compositionally biased region" description="Basic residues" evidence="1">
    <location>
        <begin position="589"/>
        <end position="599"/>
    </location>
</feature>
<feature type="region of interest" description="Disordered" evidence="1">
    <location>
        <begin position="349"/>
        <end position="375"/>
    </location>
</feature>
<feature type="region of interest" description="Disordered" evidence="1">
    <location>
        <begin position="524"/>
        <end position="599"/>
    </location>
</feature>
<feature type="region of interest" description="Disordered" evidence="1">
    <location>
        <begin position="386"/>
        <end position="405"/>
    </location>
</feature>
<organism evidence="2 3">
    <name type="scientific">Candolleomyces aberdarensis</name>
    <dbReference type="NCBI Taxonomy" id="2316362"/>
    <lineage>
        <taxon>Eukaryota</taxon>
        <taxon>Fungi</taxon>
        <taxon>Dikarya</taxon>
        <taxon>Basidiomycota</taxon>
        <taxon>Agaricomycotina</taxon>
        <taxon>Agaricomycetes</taxon>
        <taxon>Agaricomycetidae</taxon>
        <taxon>Agaricales</taxon>
        <taxon>Agaricineae</taxon>
        <taxon>Psathyrellaceae</taxon>
        <taxon>Candolleomyces</taxon>
    </lineage>
</organism>
<feature type="region of interest" description="Disordered" evidence="1">
    <location>
        <begin position="103"/>
        <end position="176"/>
    </location>
</feature>
<feature type="region of interest" description="Disordered" evidence="1">
    <location>
        <begin position="206"/>
        <end position="315"/>
    </location>
</feature>
<evidence type="ECO:0000256" key="1">
    <source>
        <dbReference type="SAM" id="MobiDB-lite"/>
    </source>
</evidence>
<dbReference type="OrthoDB" id="3248421at2759"/>
<dbReference type="STRING" id="2316362.A0A4Q2DME8"/>
<evidence type="ECO:0000313" key="3">
    <source>
        <dbReference type="Proteomes" id="UP000290288"/>
    </source>
</evidence>
<keyword evidence="3" id="KW-1185">Reference proteome</keyword>
<gene>
    <name evidence="2" type="ORF">EST38_g4671</name>
</gene>
<comment type="caution">
    <text evidence="2">The sequence shown here is derived from an EMBL/GenBank/DDBJ whole genome shotgun (WGS) entry which is preliminary data.</text>
</comment>
<protein>
    <submittedName>
        <fullName evidence="2">Uncharacterized protein</fullName>
    </submittedName>
</protein>
<feature type="compositionally biased region" description="Basic and acidic residues" evidence="1">
    <location>
        <begin position="575"/>
        <end position="588"/>
    </location>
</feature>
<reference evidence="2 3" key="1">
    <citation type="submission" date="2019-01" db="EMBL/GenBank/DDBJ databases">
        <title>Draft genome sequence of Psathyrella aberdarensis IHI B618.</title>
        <authorList>
            <person name="Buettner E."/>
            <person name="Kellner H."/>
        </authorList>
    </citation>
    <scope>NUCLEOTIDE SEQUENCE [LARGE SCALE GENOMIC DNA]</scope>
    <source>
        <strain evidence="2 3">IHI B618</strain>
    </source>
</reference>
<dbReference type="Proteomes" id="UP000290288">
    <property type="component" value="Unassembled WGS sequence"/>
</dbReference>
<sequence>MYRAASPYGQAESSYPVAAAASTGYPAAVSGSVQPGDTTFTQVMTPDGRVLYQVFRASPASYQTANGVINGVQWVAQETVPAPPPGSRPANADFVNSWVRSGSQTMQSVPVGVPVASSSKSNKEKDSSKRSHQRKNSEYDTSLHDAREKDARDHRRTSSYNGSMAPSAIPFPGGGSGYPGYQPPGVYGSQYAPYSDPNAAALQPYGAPSGPYGIPTTGSAYSDIDRRMGDLDINRSKESTSERERDRKVSEHRRSRRPSTHEPSRPSDPYAAGPYGAPGGAYGAPGYVPYPGVPVAASTHSTNPSPNVKPGEVPYSVPGGFPVAYASSNGGRPRASSTAARPDVYALGHGMEGYAKPPGSDNGAPPRSRAASPNPQANLAAYPQARPQSRIGGPSPHMPPGSTLTASQLAAPEAFSRAINAGLPYIPFKPTKVYNMDGFFSHMPKMPSALETHDIRNEDWFRFMEDLTLAWTGRLPVSARDTKPPRPSVVTAELIHTWNTAFFEPRGVEIVLYKGKQRRSGRLFGRVDITSDDDDEDTSSSSESSSESDDPYPPAPSNAYGRSGGMEDLAAARRRYYDGKIQAKEQRRERRRRRRERRKNKIYTFYATCVREGAPKIHHSSPAVGPNGVPAGMPPVASSYPGMVPTMGVPPPVASSTSSKKSKKHRSGSHY</sequence>
<dbReference type="AlphaFoldDB" id="A0A4Q2DME8"/>